<protein>
    <submittedName>
        <fullName evidence="1">Uncharacterized protein</fullName>
    </submittedName>
</protein>
<name>A0A1W0W0W3_SORBI</name>
<gene>
    <name evidence="1" type="ORF">SORBI_3003G384750</name>
</gene>
<proteinExistence type="predicted"/>
<dbReference type="Gramene" id="OQU88019">
    <property type="protein sequence ID" value="OQU88019"/>
    <property type="gene ID" value="SORBI_3003G384750"/>
</dbReference>
<organism evidence="1 2">
    <name type="scientific">Sorghum bicolor</name>
    <name type="common">Sorghum</name>
    <name type="synonym">Sorghum vulgare</name>
    <dbReference type="NCBI Taxonomy" id="4558"/>
    <lineage>
        <taxon>Eukaryota</taxon>
        <taxon>Viridiplantae</taxon>
        <taxon>Streptophyta</taxon>
        <taxon>Embryophyta</taxon>
        <taxon>Tracheophyta</taxon>
        <taxon>Spermatophyta</taxon>
        <taxon>Magnoliopsida</taxon>
        <taxon>Liliopsida</taxon>
        <taxon>Poales</taxon>
        <taxon>Poaceae</taxon>
        <taxon>PACMAD clade</taxon>
        <taxon>Panicoideae</taxon>
        <taxon>Andropogonodae</taxon>
        <taxon>Andropogoneae</taxon>
        <taxon>Sorghinae</taxon>
        <taxon>Sorghum</taxon>
    </lineage>
</organism>
<reference evidence="1 2" key="1">
    <citation type="journal article" date="2009" name="Nature">
        <title>The Sorghum bicolor genome and the diversification of grasses.</title>
        <authorList>
            <person name="Paterson A.H."/>
            <person name="Bowers J.E."/>
            <person name="Bruggmann R."/>
            <person name="Dubchak I."/>
            <person name="Grimwood J."/>
            <person name="Gundlach H."/>
            <person name="Haberer G."/>
            <person name="Hellsten U."/>
            <person name="Mitros T."/>
            <person name="Poliakov A."/>
            <person name="Schmutz J."/>
            <person name="Spannagl M."/>
            <person name="Tang H."/>
            <person name="Wang X."/>
            <person name="Wicker T."/>
            <person name="Bharti A.K."/>
            <person name="Chapman J."/>
            <person name="Feltus F.A."/>
            <person name="Gowik U."/>
            <person name="Grigoriev I.V."/>
            <person name="Lyons E."/>
            <person name="Maher C.A."/>
            <person name="Martis M."/>
            <person name="Narechania A."/>
            <person name="Otillar R.P."/>
            <person name="Penning B.W."/>
            <person name="Salamov A.A."/>
            <person name="Wang Y."/>
            <person name="Zhang L."/>
            <person name="Carpita N.C."/>
            <person name="Freeling M."/>
            <person name="Gingle A.R."/>
            <person name="Hash C.T."/>
            <person name="Keller B."/>
            <person name="Klein P."/>
            <person name="Kresovich S."/>
            <person name="McCann M.C."/>
            <person name="Ming R."/>
            <person name="Peterson D.G."/>
            <person name="Mehboob-ur-Rahman"/>
            <person name="Ware D."/>
            <person name="Westhoff P."/>
            <person name="Mayer K.F."/>
            <person name="Messing J."/>
            <person name="Rokhsar D.S."/>
        </authorList>
    </citation>
    <scope>NUCLEOTIDE SEQUENCE [LARGE SCALE GENOMIC DNA]</scope>
    <source>
        <strain evidence="2">cv. BTx623</strain>
    </source>
</reference>
<dbReference type="EMBL" id="CM000762">
    <property type="protein sequence ID" value="OQU88019.1"/>
    <property type="molecule type" value="Genomic_DNA"/>
</dbReference>
<dbReference type="Proteomes" id="UP000000768">
    <property type="component" value="Chromosome 3"/>
</dbReference>
<accession>A0A1W0W0W3</accession>
<dbReference type="AlphaFoldDB" id="A0A1W0W0W3"/>
<evidence type="ECO:0000313" key="1">
    <source>
        <dbReference type="EMBL" id="OQU88019.1"/>
    </source>
</evidence>
<evidence type="ECO:0000313" key="2">
    <source>
        <dbReference type="Proteomes" id="UP000000768"/>
    </source>
</evidence>
<sequence>MQWRGELEEDGYARAQGGTMKPMDAGWRFALSWLVANMATTTGLQSSGHVALASLRFGVCRAE</sequence>
<dbReference type="InParanoid" id="A0A1W0W0W3"/>
<keyword evidence="2" id="KW-1185">Reference proteome</keyword>
<reference evidence="2" key="2">
    <citation type="journal article" date="2018" name="Plant J.">
        <title>The Sorghum bicolor reference genome: improved assembly, gene annotations, a transcriptome atlas, and signatures of genome organization.</title>
        <authorList>
            <person name="McCormick R.F."/>
            <person name="Truong S.K."/>
            <person name="Sreedasyam A."/>
            <person name="Jenkins J."/>
            <person name="Shu S."/>
            <person name="Sims D."/>
            <person name="Kennedy M."/>
            <person name="Amirebrahimi M."/>
            <person name="Weers B.D."/>
            <person name="McKinley B."/>
            <person name="Mattison A."/>
            <person name="Morishige D.T."/>
            <person name="Grimwood J."/>
            <person name="Schmutz J."/>
            <person name="Mullet J.E."/>
        </authorList>
    </citation>
    <scope>NUCLEOTIDE SEQUENCE [LARGE SCALE GENOMIC DNA]</scope>
    <source>
        <strain evidence="2">cv. BTx623</strain>
    </source>
</reference>